<name>A0ABU3NRE5_9CHLR</name>
<comment type="caution">
    <text evidence="8">The sequence shown here is derived from an EMBL/GenBank/DDBJ whole genome shotgun (WGS) entry which is preliminary data.</text>
</comment>
<proteinExistence type="inferred from homology"/>
<evidence type="ECO:0000256" key="4">
    <source>
        <dbReference type="ARBA" id="ARBA00022980"/>
    </source>
</evidence>
<comment type="subunit">
    <text evidence="6">Part of the 50S ribosomal subunit. Contacts protein L20.</text>
</comment>
<comment type="function">
    <text evidence="6 7">This protein binds to 23S rRNA in the presence of protein L20.</text>
</comment>
<dbReference type="Pfam" id="PF00829">
    <property type="entry name" value="Ribosomal_L21p"/>
    <property type="match status" value="1"/>
</dbReference>
<dbReference type="PROSITE" id="PS01169">
    <property type="entry name" value="RIBOSOMAL_L21"/>
    <property type="match status" value="1"/>
</dbReference>
<evidence type="ECO:0000256" key="5">
    <source>
        <dbReference type="ARBA" id="ARBA00023274"/>
    </source>
</evidence>
<sequence length="107" mass="11898">MSKYAIVESGGKQYKVTEGTTLDVDRLPGEVGEQVVLDQVLLVAEDGKVQVGTPTVPGAQVTATIQEHFKGPKIIVFKYRPKKRYRVKTGHRQQYTRLLVNSISVVE</sequence>
<gene>
    <name evidence="6 8" type="primary">rplU</name>
    <name evidence="8" type="ORF">QYE77_14210</name>
</gene>
<keyword evidence="2 6" id="KW-0699">rRNA-binding</keyword>
<dbReference type="InterPro" id="IPR036164">
    <property type="entry name" value="bL21-like_sf"/>
</dbReference>
<evidence type="ECO:0000256" key="3">
    <source>
        <dbReference type="ARBA" id="ARBA00022884"/>
    </source>
</evidence>
<dbReference type="InterPro" id="IPR028909">
    <property type="entry name" value="bL21-like"/>
</dbReference>
<keyword evidence="5 6" id="KW-0687">Ribonucleoprotein</keyword>
<dbReference type="EMBL" id="JAUHMF010000002">
    <property type="protein sequence ID" value="MDT8899415.1"/>
    <property type="molecule type" value="Genomic_DNA"/>
</dbReference>
<evidence type="ECO:0000313" key="8">
    <source>
        <dbReference type="EMBL" id="MDT8899415.1"/>
    </source>
</evidence>
<dbReference type="GO" id="GO:0005840">
    <property type="term" value="C:ribosome"/>
    <property type="evidence" value="ECO:0007669"/>
    <property type="project" value="UniProtKB-KW"/>
</dbReference>
<evidence type="ECO:0000256" key="6">
    <source>
        <dbReference type="HAMAP-Rule" id="MF_01363"/>
    </source>
</evidence>
<dbReference type="SUPFAM" id="SSF141091">
    <property type="entry name" value="L21p-like"/>
    <property type="match status" value="1"/>
</dbReference>
<dbReference type="InterPro" id="IPR001787">
    <property type="entry name" value="Ribosomal_bL21"/>
</dbReference>
<evidence type="ECO:0000256" key="7">
    <source>
        <dbReference type="RuleBase" id="RU000562"/>
    </source>
</evidence>
<dbReference type="Proteomes" id="UP001254165">
    <property type="component" value="Unassembled WGS sequence"/>
</dbReference>
<accession>A0ABU3NRE5</accession>
<reference evidence="8 9" key="1">
    <citation type="submission" date="2023-07" db="EMBL/GenBank/DDBJ databases">
        <title>Novel species of Thermanaerothrix with wide hydrolytic capabilities.</title>
        <authorList>
            <person name="Zayulina K.S."/>
            <person name="Podosokorskaya O.A."/>
            <person name="Elcheninov A.G."/>
        </authorList>
    </citation>
    <scope>NUCLEOTIDE SEQUENCE [LARGE SCALE GENOMIC DNA]</scope>
    <source>
        <strain evidence="8 9">4228-RoL</strain>
    </source>
</reference>
<keyword evidence="3 6" id="KW-0694">RNA-binding</keyword>
<dbReference type="HAMAP" id="MF_01363">
    <property type="entry name" value="Ribosomal_bL21"/>
    <property type="match status" value="1"/>
</dbReference>
<dbReference type="RefSeq" id="WP_315626114.1">
    <property type="nucleotide sequence ID" value="NZ_JAUHMF010000002.1"/>
</dbReference>
<dbReference type="PANTHER" id="PTHR21349">
    <property type="entry name" value="50S RIBOSOMAL PROTEIN L21"/>
    <property type="match status" value="1"/>
</dbReference>
<dbReference type="InterPro" id="IPR018258">
    <property type="entry name" value="Ribosomal_bL21_CS"/>
</dbReference>
<keyword evidence="4 6" id="KW-0689">Ribosomal protein</keyword>
<protein>
    <recommendedName>
        <fullName evidence="6">Large ribosomal subunit protein bL21</fullName>
    </recommendedName>
</protein>
<dbReference type="NCBIfam" id="TIGR00061">
    <property type="entry name" value="L21"/>
    <property type="match status" value="1"/>
</dbReference>
<evidence type="ECO:0000256" key="2">
    <source>
        <dbReference type="ARBA" id="ARBA00022730"/>
    </source>
</evidence>
<keyword evidence="9" id="KW-1185">Reference proteome</keyword>
<evidence type="ECO:0000313" key="9">
    <source>
        <dbReference type="Proteomes" id="UP001254165"/>
    </source>
</evidence>
<dbReference type="PANTHER" id="PTHR21349:SF0">
    <property type="entry name" value="LARGE RIBOSOMAL SUBUNIT PROTEIN BL21M"/>
    <property type="match status" value="1"/>
</dbReference>
<comment type="similarity">
    <text evidence="1 6 7">Belongs to the bacterial ribosomal protein bL21 family.</text>
</comment>
<organism evidence="8 9">
    <name type="scientific">Thermanaerothrix solaris</name>
    <dbReference type="NCBI Taxonomy" id="3058434"/>
    <lineage>
        <taxon>Bacteria</taxon>
        <taxon>Bacillati</taxon>
        <taxon>Chloroflexota</taxon>
        <taxon>Anaerolineae</taxon>
        <taxon>Anaerolineales</taxon>
        <taxon>Anaerolineaceae</taxon>
        <taxon>Thermanaerothrix</taxon>
    </lineage>
</organism>
<evidence type="ECO:0000256" key="1">
    <source>
        <dbReference type="ARBA" id="ARBA00008563"/>
    </source>
</evidence>